<dbReference type="EMBL" id="QWIO01001220">
    <property type="protein sequence ID" value="RMY76511.1"/>
    <property type="molecule type" value="Genomic_DNA"/>
</dbReference>
<dbReference type="Pfam" id="PF04516">
    <property type="entry name" value="CP2"/>
    <property type="match status" value="1"/>
</dbReference>
<dbReference type="GO" id="GO:0000978">
    <property type="term" value="F:RNA polymerase II cis-regulatory region sequence-specific DNA binding"/>
    <property type="evidence" value="ECO:0007669"/>
    <property type="project" value="TreeGrafter"/>
</dbReference>
<feature type="compositionally biased region" description="Low complexity" evidence="7">
    <location>
        <begin position="641"/>
        <end position="659"/>
    </location>
</feature>
<feature type="coiled-coil region" evidence="6">
    <location>
        <begin position="505"/>
        <end position="532"/>
    </location>
</feature>
<dbReference type="VEuPathDB" id="FungiDB:BTJ68_07444"/>
<dbReference type="GO" id="GO:0001228">
    <property type="term" value="F:DNA-binding transcription activator activity, RNA polymerase II-specific"/>
    <property type="evidence" value="ECO:0007669"/>
    <property type="project" value="TreeGrafter"/>
</dbReference>
<keyword evidence="4" id="KW-0804">Transcription</keyword>
<dbReference type="GO" id="GO:0005634">
    <property type="term" value="C:nucleus"/>
    <property type="evidence" value="ECO:0007669"/>
    <property type="project" value="UniProtKB-SubCell"/>
</dbReference>
<feature type="compositionally biased region" description="Polar residues" evidence="7">
    <location>
        <begin position="135"/>
        <end position="149"/>
    </location>
</feature>
<evidence type="ECO:0000256" key="1">
    <source>
        <dbReference type="ARBA" id="ARBA00004123"/>
    </source>
</evidence>
<gene>
    <name evidence="10" type="ORF">D0862_01361</name>
    <name evidence="9" type="ORF">D0864_09641</name>
</gene>
<name>A0A3M7HSF8_HORWE</name>
<evidence type="ECO:0000313" key="12">
    <source>
        <dbReference type="Proteomes" id="UP000281468"/>
    </source>
</evidence>
<evidence type="ECO:0000256" key="3">
    <source>
        <dbReference type="ARBA" id="ARBA00023125"/>
    </source>
</evidence>
<proteinExistence type="predicted"/>
<comment type="subcellular location">
    <subcellularLocation>
        <location evidence="1">Nucleus</location>
    </subcellularLocation>
</comment>
<keyword evidence="2" id="KW-0805">Transcription regulation</keyword>
<dbReference type="PANTHER" id="PTHR11037">
    <property type="entry name" value="TRANSCRIPTION FACTOR CP2"/>
    <property type="match status" value="1"/>
</dbReference>
<evidence type="ECO:0000256" key="6">
    <source>
        <dbReference type="SAM" id="Coils"/>
    </source>
</evidence>
<feature type="domain" description="Grh/CP2 DB" evidence="8">
    <location>
        <begin position="308"/>
        <end position="565"/>
    </location>
</feature>
<keyword evidence="3" id="KW-0238">DNA-binding</keyword>
<evidence type="ECO:0000256" key="5">
    <source>
        <dbReference type="ARBA" id="ARBA00023242"/>
    </source>
</evidence>
<keyword evidence="5" id="KW-0539">Nucleus</keyword>
<feature type="region of interest" description="Disordered" evidence="7">
    <location>
        <begin position="537"/>
        <end position="576"/>
    </location>
</feature>
<evidence type="ECO:0000256" key="4">
    <source>
        <dbReference type="ARBA" id="ARBA00023163"/>
    </source>
</evidence>
<sequence length="859" mass="93901">MGRMGRRLAVSNGDDEDSDSATTRVAARHVADREILTVSAIESICARVSLSLKTRLHCHSQVGGLRSLPRQSQKPSDELYQNFKANFPQLRQPSVSESTSAAVAPPVADALDLPLESSAVEALHPDMKDVDPTPRGSNEPWNFASSGLTPSVMDPNSHSFQMFANQMPGYYTPTPGGTNTLYHPQAGDLHTPFGMGTPLSMPTSEGAMHAGQQVSAFQAFQPQLPQHMPAPSFHNVNPFQMHQPQGFPPHHFTQQPPYEPMDHTVGESPINDIGMDVSMHHPPPEVAFPPPAGIQPGVPPPALHPHGDKFRYHATLNAPTAMIKHSDEIPITYLNKGQAYTLNVADTRIPHASGPLRYRTFIRVSFEDSQQRAKPAACWQLWKEGRGTNEAHHRGGRLQAVEYVESGQLGNTEDPSKPKIELESASFDGFCVLWSPPAGASECPISVRFNFLSTDFSHSKGVKGIPVRLCAKTEMVSGHPMSMADPAASEVCYCKVKLFRDHGAERKLSNDVAHVKKTIDKLNQQIAQIESGMKDFGKRKRGSIAKPSGEDRPGKVAKHRRTWSLTSVTSNGGRGSAEEDLHIKLMTLQDMFTSTRPASILYLRGDEADDMDLHPVKLSSEPISLVRTNTTDSSAWEKQSARSGSSSSHSSPTPSNKSPVFSRRDSTMQQPTPFGGPSRENSDEWKGQSQNSSTNIASANPQHLASPPDNQAIKVQTGSPSTGCIEAVGIDATYRPPPERPVKPIACFYVRPSVAGRAPADHYYRAMYLTQRTVNDFIRALSKKCDLDGKDISRAIRVTPQGLTVIFDDECVQELPEGQDMTAEISEIHNDTPMDGSATQCNRDVAKGEPTSYELKLLF</sequence>
<evidence type="ECO:0000313" key="10">
    <source>
        <dbReference type="EMBL" id="RMZ16124.1"/>
    </source>
</evidence>
<feature type="region of interest" description="Disordered" evidence="7">
    <location>
        <begin position="1"/>
        <end position="21"/>
    </location>
</feature>
<accession>A0A3M7HSF8</accession>
<evidence type="ECO:0000313" key="11">
    <source>
        <dbReference type="Proteomes" id="UP000269539"/>
    </source>
</evidence>
<keyword evidence="6" id="KW-0175">Coiled coil</keyword>
<evidence type="ECO:0000256" key="7">
    <source>
        <dbReference type="SAM" id="MobiDB-lite"/>
    </source>
</evidence>
<reference evidence="11 12" key="1">
    <citation type="journal article" date="2018" name="BMC Genomics">
        <title>Genomic evidence for intraspecific hybridization in a clonal and extremely halotolerant yeast.</title>
        <authorList>
            <person name="Gostincar C."/>
            <person name="Stajich J.E."/>
            <person name="Zupancic J."/>
            <person name="Zalar P."/>
            <person name="Gunde-Cimerman N."/>
        </authorList>
    </citation>
    <scope>NUCLEOTIDE SEQUENCE [LARGE SCALE GENOMIC DNA]</scope>
    <source>
        <strain evidence="9 11">EXF-10513</strain>
        <strain evidence="10 12">EXF-171</strain>
    </source>
</reference>
<dbReference type="Pfam" id="PF25416">
    <property type="entry name" value="GRHL1_C"/>
    <property type="match status" value="1"/>
</dbReference>
<feature type="compositionally biased region" description="Polar residues" evidence="7">
    <location>
        <begin position="687"/>
        <end position="703"/>
    </location>
</feature>
<dbReference type="InterPro" id="IPR057520">
    <property type="entry name" value="GRHL1/CP2_C"/>
</dbReference>
<protein>
    <recommendedName>
        <fullName evidence="8">Grh/CP2 DB domain-containing protein</fullName>
    </recommendedName>
</protein>
<evidence type="ECO:0000256" key="2">
    <source>
        <dbReference type="ARBA" id="ARBA00023015"/>
    </source>
</evidence>
<dbReference type="Proteomes" id="UP000269539">
    <property type="component" value="Unassembled WGS sequence"/>
</dbReference>
<dbReference type="InterPro" id="IPR007604">
    <property type="entry name" value="CP2"/>
</dbReference>
<organism evidence="10 12">
    <name type="scientific">Hortaea werneckii</name>
    <name type="common">Black yeast</name>
    <name type="synonym">Cladosporium werneckii</name>
    <dbReference type="NCBI Taxonomy" id="91943"/>
    <lineage>
        <taxon>Eukaryota</taxon>
        <taxon>Fungi</taxon>
        <taxon>Dikarya</taxon>
        <taxon>Ascomycota</taxon>
        <taxon>Pezizomycotina</taxon>
        <taxon>Dothideomycetes</taxon>
        <taxon>Dothideomycetidae</taxon>
        <taxon>Mycosphaerellales</taxon>
        <taxon>Teratosphaeriaceae</taxon>
        <taxon>Hortaea</taxon>
    </lineage>
</organism>
<evidence type="ECO:0000313" key="9">
    <source>
        <dbReference type="EMBL" id="RMY76511.1"/>
    </source>
</evidence>
<dbReference type="PANTHER" id="PTHR11037:SF20">
    <property type="entry name" value="PROTEIN GRAINYHEAD"/>
    <property type="match status" value="1"/>
</dbReference>
<dbReference type="Proteomes" id="UP000281468">
    <property type="component" value="Unassembled WGS sequence"/>
</dbReference>
<dbReference type="PROSITE" id="PS51968">
    <property type="entry name" value="GRH_CP2_DB"/>
    <property type="match status" value="1"/>
</dbReference>
<feature type="region of interest" description="Disordered" evidence="7">
    <location>
        <begin position="629"/>
        <end position="719"/>
    </location>
</feature>
<comment type="caution">
    <text evidence="10">The sequence shown here is derived from an EMBL/GenBank/DDBJ whole genome shotgun (WGS) entry which is preliminary data.</text>
</comment>
<feature type="region of interest" description="Disordered" evidence="7">
    <location>
        <begin position="125"/>
        <end position="149"/>
    </location>
</feature>
<evidence type="ECO:0000259" key="8">
    <source>
        <dbReference type="PROSITE" id="PS51968"/>
    </source>
</evidence>
<dbReference type="EMBL" id="QWIQ01000021">
    <property type="protein sequence ID" value="RMZ16124.1"/>
    <property type="molecule type" value="Genomic_DNA"/>
</dbReference>
<dbReference type="AlphaFoldDB" id="A0A3M7HSF8"/>
<dbReference type="InterPro" id="IPR040167">
    <property type="entry name" value="TF_CP2-like"/>
</dbReference>